<comment type="similarity">
    <text evidence="7">Belongs to the MIP/aquaporin (TC 1.A.8) family. NIP (TC 1.A.8.12) subfamily.</text>
</comment>
<evidence type="ECO:0000313" key="10">
    <source>
        <dbReference type="EMBL" id="KAK6913266.1"/>
    </source>
</evidence>
<dbReference type="InterPro" id="IPR034294">
    <property type="entry name" value="Aquaporin_transptr"/>
</dbReference>
<evidence type="ECO:0000313" key="11">
    <source>
        <dbReference type="Proteomes" id="UP001370490"/>
    </source>
</evidence>
<feature type="transmembrane region" description="Helical" evidence="9">
    <location>
        <begin position="49"/>
        <end position="69"/>
    </location>
</feature>
<comment type="subcellular location">
    <subcellularLocation>
        <location evidence="1">Membrane</location>
        <topology evidence="1">Multi-pass membrane protein</topology>
    </subcellularLocation>
</comment>
<dbReference type="CDD" id="cd00333">
    <property type="entry name" value="MIP"/>
    <property type="match status" value="1"/>
</dbReference>
<feature type="transmembrane region" description="Helical" evidence="9">
    <location>
        <begin position="124"/>
        <end position="142"/>
    </location>
</feature>
<evidence type="ECO:0000256" key="3">
    <source>
        <dbReference type="ARBA" id="ARBA00022692"/>
    </source>
</evidence>
<feature type="transmembrane region" description="Helical" evidence="9">
    <location>
        <begin position="234"/>
        <end position="255"/>
    </location>
</feature>
<dbReference type="EMBL" id="JBAMMX010000027">
    <property type="protein sequence ID" value="KAK6913266.1"/>
    <property type="molecule type" value="Genomic_DNA"/>
</dbReference>
<proteinExistence type="inferred from homology"/>
<dbReference type="SUPFAM" id="SSF81338">
    <property type="entry name" value="Aquaporin-like"/>
    <property type="match status" value="1"/>
</dbReference>
<keyword evidence="6 9" id="KW-0472">Membrane</keyword>
<evidence type="ECO:0000256" key="4">
    <source>
        <dbReference type="ARBA" id="ARBA00022737"/>
    </source>
</evidence>
<name>A0AAN8UK49_9MAGN</name>
<gene>
    <name evidence="10" type="ORF">RJ641_022867</name>
</gene>
<feature type="transmembrane region" description="Helical" evidence="9">
    <location>
        <begin position="81"/>
        <end position="103"/>
    </location>
</feature>
<dbReference type="PANTHER" id="PTHR45724">
    <property type="entry name" value="AQUAPORIN NIP2-1"/>
    <property type="match status" value="1"/>
</dbReference>
<dbReference type="GO" id="GO:0015267">
    <property type="term" value="F:channel activity"/>
    <property type="evidence" value="ECO:0007669"/>
    <property type="project" value="InterPro"/>
</dbReference>
<dbReference type="GO" id="GO:0016020">
    <property type="term" value="C:membrane"/>
    <property type="evidence" value="ECO:0007669"/>
    <property type="project" value="UniProtKB-SubCell"/>
</dbReference>
<dbReference type="Proteomes" id="UP001370490">
    <property type="component" value="Unassembled WGS sequence"/>
</dbReference>
<accession>A0AAN8UK49</accession>
<evidence type="ECO:0000256" key="8">
    <source>
        <dbReference type="RuleBase" id="RU000477"/>
    </source>
</evidence>
<keyword evidence="4" id="KW-0677">Repeat</keyword>
<dbReference type="PROSITE" id="PS00221">
    <property type="entry name" value="MIP"/>
    <property type="match status" value="1"/>
</dbReference>
<reference evidence="10 11" key="1">
    <citation type="submission" date="2023-12" db="EMBL/GenBank/DDBJ databases">
        <title>A high-quality genome assembly for Dillenia turbinata (Dilleniales).</title>
        <authorList>
            <person name="Chanderbali A."/>
        </authorList>
    </citation>
    <scope>NUCLEOTIDE SEQUENCE [LARGE SCALE GENOMIC DNA]</scope>
    <source>
        <strain evidence="10">LSX21</strain>
        <tissue evidence="10">Leaf</tissue>
    </source>
</reference>
<organism evidence="10 11">
    <name type="scientific">Dillenia turbinata</name>
    <dbReference type="NCBI Taxonomy" id="194707"/>
    <lineage>
        <taxon>Eukaryota</taxon>
        <taxon>Viridiplantae</taxon>
        <taxon>Streptophyta</taxon>
        <taxon>Embryophyta</taxon>
        <taxon>Tracheophyta</taxon>
        <taxon>Spermatophyta</taxon>
        <taxon>Magnoliopsida</taxon>
        <taxon>eudicotyledons</taxon>
        <taxon>Gunneridae</taxon>
        <taxon>Pentapetalae</taxon>
        <taxon>Dilleniales</taxon>
        <taxon>Dilleniaceae</taxon>
        <taxon>Dillenia</taxon>
    </lineage>
</organism>
<evidence type="ECO:0000256" key="1">
    <source>
        <dbReference type="ARBA" id="ARBA00004141"/>
    </source>
</evidence>
<evidence type="ECO:0000256" key="2">
    <source>
        <dbReference type="ARBA" id="ARBA00022448"/>
    </source>
</evidence>
<dbReference type="PANTHER" id="PTHR45724:SF16">
    <property type="entry name" value="AQUAPORIN NIP2-1"/>
    <property type="match status" value="1"/>
</dbReference>
<keyword evidence="3 8" id="KW-0812">Transmembrane</keyword>
<protein>
    <submittedName>
        <fullName evidence="10">Major intrinsic protein</fullName>
    </submittedName>
</protein>
<dbReference type="PRINTS" id="PR00783">
    <property type="entry name" value="MINTRINSICP"/>
</dbReference>
<dbReference type="InterPro" id="IPR000425">
    <property type="entry name" value="MIP"/>
</dbReference>
<dbReference type="Pfam" id="PF00230">
    <property type="entry name" value="MIP"/>
    <property type="match status" value="1"/>
</dbReference>
<sequence>MATATPSPSNFSETNELISVARLEPNGNKNLCAWRFFDEYYPPGFIRKVVAELIATFLLVFVTCGAAALSNSDQNKISKLGASIAGGLIVTVMIYAVGHISGAHMNPAVTIAFASARHFPWRQVPFYAAAQLTGAISASMTLKVLLHPITRLGTTSPSGSDVQALVTEIVITFNMMFVTLAVATDTKAIGELAGIAVGSAVCITSIFAGPLSGGSMNPARTLGPAIASKYFKGLWIYFVGPVTGTLLGAWSYTFIRVTDKPLHALAPGQASFKLRRRSIKATQTPEREPIEV</sequence>
<feature type="transmembrane region" description="Helical" evidence="9">
    <location>
        <begin position="162"/>
        <end position="183"/>
    </location>
</feature>
<dbReference type="InterPro" id="IPR023271">
    <property type="entry name" value="Aquaporin-like"/>
</dbReference>
<dbReference type="GO" id="GO:0046715">
    <property type="term" value="F:active borate transmembrane transporter activity"/>
    <property type="evidence" value="ECO:0007669"/>
    <property type="project" value="UniProtKB-ARBA"/>
</dbReference>
<evidence type="ECO:0000256" key="6">
    <source>
        <dbReference type="ARBA" id="ARBA00023136"/>
    </source>
</evidence>
<evidence type="ECO:0000256" key="5">
    <source>
        <dbReference type="ARBA" id="ARBA00022989"/>
    </source>
</evidence>
<dbReference type="InterPro" id="IPR022357">
    <property type="entry name" value="MIP_CS"/>
</dbReference>
<keyword evidence="5 9" id="KW-1133">Transmembrane helix</keyword>
<keyword evidence="2 8" id="KW-0813">Transport</keyword>
<keyword evidence="11" id="KW-1185">Reference proteome</keyword>
<dbReference type="FunFam" id="1.20.1080.10:FF:000013">
    <property type="entry name" value="Aquaporin NIP2-1"/>
    <property type="match status" value="1"/>
</dbReference>
<evidence type="ECO:0000256" key="7">
    <source>
        <dbReference type="ARBA" id="ARBA00060753"/>
    </source>
</evidence>
<dbReference type="AlphaFoldDB" id="A0AAN8UK49"/>
<comment type="caution">
    <text evidence="10">The sequence shown here is derived from an EMBL/GenBank/DDBJ whole genome shotgun (WGS) entry which is preliminary data.</text>
</comment>
<feature type="transmembrane region" description="Helical" evidence="9">
    <location>
        <begin position="195"/>
        <end position="214"/>
    </location>
</feature>
<dbReference type="Gene3D" id="1.20.1080.10">
    <property type="entry name" value="Glycerol uptake facilitator protein"/>
    <property type="match status" value="1"/>
</dbReference>
<dbReference type="NCBIfam" id="TIGR00861">
    <property type="entry name" value="MIP"/>
    <property type="match status" value="1"/>
</dbReference>
<evidence type="ECO:0000256" key="9">
    <source>
        <dbReference type="SAM" id="Phobius"/>
    </source>
</evidence>